<proteinExistence type="predicted"/>
<evidence type="ECO:0000313" key="1">
    <source>
        <dbReference type="EMBL" id="VTZ59103.1"/>
    </source>
</evidence>
<dbReference type="Proteomes" id="UP000507954">
    <property type="component" value="Unassembled WGS sequence"/>
</dbReference>
<protein>
    <submittedName>
        <fullName evidence="1">Uncharacterized protein</fullName>
    </submittedName>
</protein>
<dbReference type="EMBL" id="CABFNB010000002">
    <property type="protein sequence ID" value="VTZ59103.1"/>
    <property type="molecule type" value="Genomic_DNA"/>
</dbReference>
<reference evidence="1" key="1">
    <citation type="submission" date="2019-06" db="EMBL/GenBank/DDBJ databases">
        <authorList>
            <person name="Le Quere A."/>
            <person name="Colella S."/>
        </authorList>
    </citation>
    <scope>NUCLEOTIDE SEQUENCE</scope>
    <source>
        <strain evidence="1">EmedicaeMD41</strain>
    </source>
</reference>
<name>A0A508WPD8_9HYPH</name>
<dbReference type="AlphaFoldDB" id="A0A508WPD8"/>
<sequence length="35" mass="4001">MPQPAQSILLFFVSDIQSLLAKPIPDVFSKFRNDH</sequence>
<organism evidence="1">
    <name type="scientific">Sinorhizobium medicae</name>
    <dbReference type="NCBI Taxonomy" id="110321"/>
    <lineage>
        <taxon>Bacteria</taxon>
        <taxon>Pseudomonadati</taxon>
        <taxon>Pseudomonadota</taxon>
        <taxon>Alphaproteobacteria</taxon>
        <taxon>Hyphomicrobiales</taxon>
        <taxon>Rhizobiaceae</taxon>
        <taxon>Sinorhizobium/Ensifer group</taxon>
        <taxon>Sinorhizobium</taxon>
    </lineage>
</organism>
<accession>A0A508WPD8</accession>
<gene>
    <name evidence="1" type="ORF">EMEDMD4_100090</name>
</gene>